<keyword evidence="3" id="KW-1185">Reference proteome</keyword>
<accession>A0A315V1W2</accession>
<sequence length="378" mass="40125">MQDDVEPEQRSPASKEKQFFSSSDSDDDEDSKKKFKIRIKPLVADSARCVPPSMDELKASVGGLALSPSLGLTVFILSVNSLLSFVEEKSETQSGEFLWLHLLVGGLKDDPLLRYACAPAPISPVPPLPAERRSPRAAVTSPLVYGTLGGKRTPEGAYQRDEVPEVTGSPRELTPSFRGTPPPLPPSAYRSIMSSPGPYSGSSECPALFVNMKPTFSVTQTLVPPAGPSSPARPATPQSRGSPVPPPPPPRPSSRPKLPPGKPITDLVRRQTPSFTLEPLSFQRRDQTKLRSLSQSRPFSPPVSGSPPPFAPLARAESSSSLSSVTSHSAASTPTLGRDLSMPTAGTEAAARASPRLHVHTPSCLLSSCPCLTVLSVS</sequence>
<reference evidence="2 3" key="1">
    <citation type="journal article" date="2018" name="G3 (Bethesda)">
        <title>A High-Quality Reference Genome for the Invasive Mosquitofish Gambusia affinis Using a Chicago Library.</title>
        <authorList>
            <person name="Hoffberg S.L."/>
            <person name="Troendle N.J."/>
            <person name="Glenn T.C."/>
            <person name="Mahmud O."/>
            <person name="Louha S."/>
            <person name="Chalopin D."/>
            <person name="Bennetzen J.L."/>
            <person name="Mauricio R."/>
        </authorList>
    </citation>
    <scope>NUCLEOTIDE SEQUENCE [LARGE SCALE GENOMIC DNA]</scope>
    <source>
        <strain evidence="2">NE01/NJP1002.9</strain>
        <tissue evidence="2">Muscle</tissue>
    </source>
</reference>
<feature type="compositionally biased region" description="Basic and acidic residues" evidence="1">
    <location>
        <begin position="152"/>
        <end position="163"/>
    </location>
</feature>
<feature type="compositionally biased region" description="Pro residues" evidence="1">
    <location>
        <begin position="299"/>
        <end position="311"/>
    </location>
</feature>
<dbReference type="EMBL" id="NHOQ01002364">
    <property type="protein sequence ID" value="PWA17418.1"/>
    <property type="molecule type" value="Genomic_DNA"/>
</dbReference>
<comment type="caution">
    <text evidence="2">The sequence shown here is derived from an EMBL/GenBank/DDBJ whole genome shotgun (WGS) entry which is preliminary data.</text>
</comment>
<feature type="compositionally biased region" description="Pro residues" evidence="1">
    <location>
        <begin position="243"/>
        <end position="262"/>
    </location>
</feature>
<organism evidence="2 3">
    <name type="scientific">Gambusia affinis</name>
    <name type="common">Western mosquitofish</name>
    <name type="synonym">Heterandria affinis</name>
    <dbReference type="NCBI Taxonomy" id="33528"/>
    <lineage>
        <taxon>Eukaryota</taxon>
        <taxon>Metazoa</taxon>
        <taxon>Chordata</taxon>
        <taxon>Craniata</taxon>
        <taxon>Vertebrata</taxon>
        <taxon>Euteleostomi</taxon>
        <taxon>Actinopterygii</taxon>
        <taxon>Neopterygii</taxon>
        <taxon>Teleostei</taxon>
        <taxon>Neoteleostei</taxon>
        <taxon>Acanthomorphata</taxon>
        <taxon>Ovalentaria</taxon>
        <taxon>Atherinomorphae</taxon>
        <taxon>Cyprinodontiformes</taxon>
        <taxon>Poeciliidae</taxon>
        <taxon>Poeciliinae</taxon>
        <taxon>Gambusia</taxon>
    </lineage>
</organism>
<feature type="compositionally biased region" description="Low complexity" evidence="1">
    <location>
        <begin position="229"/>
        <end position="242"/>
    </location>
</feature>
<evidence type="ECO:0000313" key="3">
    <source>
        <dbReference type="Proteomes" id="UP000250572"/>
    </source>
</evidence>
<evidence type="ECO:0000313" key="2">
    <source>
        <dbReference type="EMBL" id="PWA17418.1"/>
    </source>
</evidence>
<feature type="compositionally biased region" description="Low complexity" evidence="1">
    <location>
        <begin position="312"/>
        <end position="332"/>
    </location>
</feature>
<proteinExistence type="predicted"/>
<dbReference type="AlphaFoldDB" id="A0A315V1W2"/>
<feature type="region of interest" description="Disordered" evidence="1">
    <location>
        <begin position="220"/>
        <end position="355"/>
    </location>
</feature>
<feature type="region of interest" description="Disordered" evidence="1">
    <location>
        <begin position="145"/>
        <end position="202"/>
    </location>
</feature>
<feature type="region of interest" description="Disordered" evidence="1">
    <location>
        <begin position="1"/>
        <end position="33"/>
    </location>
</feature>
<feature type="compositionally biased region" description="Basic and acidic residues" evidence="1">
    <location>
        <begin position="7"/>
        <end position="18"/>
    </location>
</feature>
<evidence type="ECO:0000256" key="1">
    <source>
        <dbReference type="SAM" id="MobiDB-lite"/>
    </source>
</evidence>
<protein>
    <submittedName>
        <fullName evidence="2">Uncharacterized protein</fullName>
    </submittedName>
</protein>
<dbReference type="Proteomes" id="UP000250572">
    <property type="component" value="Unassembled WGS sequence"/>
</dbReference>
<gene>
    <name evidence="2" type="ORF">CCH79_00011307</name>
</gene>
<name>A0A315V1W2_GAMAF</name>